<dbReference type="SUPFAM" id="SSF57959">
    <property type="entry name" value="Leucine zipper domain"/>
    <property type="match status" value="1"/>
</dbReference>
<evidence type="ECO:0000259" key="8">
    <source>
        <dbReference type="PROSITE" id="PS50217"/>
    </source>
</evidence>
<dbReference type="EnsemblMetazoa" id="MESCA004659-RA">
    <property type="protein sequence ID" value="MESCA004659-PA"/>
    <property type="gene ID" value="MESCA004659"/>
</dbReference>
<dbReference type="SMART" id="SM00338">
    <property type="entry name" value="BRLZ"/>
    <property type="match status" value="1"/>
</dbReference>
<dbReference type="InterPro" id="IPR051882">
    <property type="entry name" value="ATF_bZIP_TF"/>
</dbReference>
<dbReference type="EMBL" id="CAQQ02046254">
    <property type="status" value="NOT_ANNOTATED_CDS"/>
    <property type="molecule type" value="Genomic_DNA"/>
</dbReference>
<keyword evidence="10" id="KW-1185">Reference proteome</keyword>
<feature type="region of interest" description="Disordered" evidence="7">
    <location>
        <begin position="192"/>
        <end position="213"/>
    </location>
</feature>
<comment type="similarity">
    <text evidence="2">Belongs to the bZIP family. ATF subfamily.</text>
</comment>
<organism evidence="9 10">
    <name type="scientific">Megaselia scalaris</name>
    <name type="common">Humpbacked fly</name>
    <name type="synonym">Phora scalaris</name>
    <dbReference type="NCBI Taxonomy" id="36166"/>
    <lineage>
        <taxon>Eukaryota</taxon>
        <taxon>Metazoa</taxon>
        <taxon>Ecdysozoa</taxon>
        <taxon>Arthropoda</taxon>
        <taxon>Hexapoda</taxon>
        <taxon>Insecta</taxon>
        <taxon>Pterygota</taxon>
        <taxon>Neoptera</taxon>
        <taxon>Endopterygota</taxon>
        <taxon>Diptera</taxon>
        <taxon>Brachycera</taxon>
        <taxon>Muscomorpha</taxon>
        <taxon>Platypezoidea</taxon>
        <taxon>Phoridae</taxon>
        <taxon>Megaseliini</taxon>
        <taxon>Megaselia</taxon>
    </lineage>
</organism>
<dbReference type="Proteomes" id="UP000015102">
    <property type="component" value="Unassembled WGS sequence"/>
</dbReference>
<dbReference type="PANTHER" id="PTHR46164:SF3">
    <property type="entry name" value="ATF6, ISOFORM C"/>
    <property type="match status" value="1"/>
</dbReference>
<evidence type="ECO:0000256" key="1">
    <source>
        <dbReference type="ARBA" id="ARBA00004167"/>
    </source>
</evidence>
<evidence type="ECO:0000256" key="6">
    <source>
        <dbReference type="ARBA" id="ARBA00023242"/>
    </source>
</evidence>
<dbReference type="GO" id="GO:0000981">
    <property type="term" value="F:DNA-binding transcription factor activity, RNA polymerase II-specific"/>
    <property type="evidence" value="ECO:0007669"/>
    <property type="project" value="TreeGrafter"/>
</dbReference>
<keyword evidence="6" id="KW-0539">Nucleus</keyword>
<dbReference type="AlphaFoldDB" id="T1GM90"/>
<evidence type="ECO:0000256" key="3">
    <source>
        <dbReference type="ARBA" id="ARBA00023015"/>
    </source>
</evidence>
<evidence type="ECO:0000313" key="9">
    <source>
        <dbReference type="EnsemblMetazoa" id="MESCA004659-PA"/>
    </source>
</evidence>
<dbReference type="GO" id="GO:0005634">
    <property type="term" value="C:nucleus"/>
    <property type="evidence" value="ECO:0007669"/>
    <property type="project" value="TreeGrafter"/>
</dbReference>
<keyword evidence="4" id="KW-0238">DNA-binding</keyword>
<protein>
    <recommendedName>
        <fullName evidence="8">BZIP domain-containing protein</fullName>
    </recommendedName>
</protein>
<dbReference type="GO" id="GO:0016020">
    <property type="term" value="C:membrane"/>
    <property type="evidence" value="ECO:0007669"/>
    <property type="project" value="UniProtKB-SubCell"/>
</dbReference>
<reference evidence="9" key="2">
    <citation type="submission" date="2015-06" db="UniProtKB">
        <authorList>
            <consortium name="EnsemblMetazoa"/>
        </authorList>
    </citation>
    <scope>IDENTIFICATION</scope>
</reference>
<dbReference type="STRING" id="36166.T1GM90"/>
<dbReference type="GO" id="GO:0000978">
    <property type="term" value="F:RNA polymerase II cis-regulatory region sequence-specific DNA binding"/>
    <property type="evidence" value="ECO:0007669"/>
    <property type="project" value="TreeGrafter"/>
</dbReference>
<dbReference type="GO" id="GO:0030968">
    <property type="term" value="P:endoplasmic reticulum unfolded protein response"/>
    <property type="evidence" value="ECO:0007669"/>
    <property type="project" value="TreeGrafter"/>
</dbReference>
<name>T1GM90_MEGSC</name>
<feature type="domain" description="BZIP" evidence="8">
    <location>
        <begin position="185"/>
        <end position="231"/>
    </location>
</feature>
<dbReference type="HOGENOM" id="CLU_538935_0_0_1"/>
<dbReference type="InterPro" id="IPR046347">
    <property type="entry name" value="bZIP_sf"/>
</dbReference>
<dbReference type="InterPro" id="IPR004827">
    <property type="entry name" value="bZIP"/>
</dbReference>
<proteinExistence type="inferred from homology"/>
<comment type="subcellular location">
    <subcellularLocation>
        <location evidence="1">Membrane</location>
        <topology evidence="1">Single-pass membrane protein</topology>
    </subcellularLocation>
</comment>
<dbReference type="Pfam" id="PF00170">
    <property type="entry name" value="bZIP_1"/>
    <property type="match status" value="1"/>
</dbReference>
<dbReference type="PANTHER" id="PTHR46164">
    <property type="entry name" value="ATF6, ISOFORM C"/>
    <property type="match status" value="1"/>
</dbReference>
<dbReference type="EMBL" id="CAQQ02046252">
    <property type="status" value="NOT_ANNOTATED_CDS"/>
    <property type="molecule type" value="Genomic_DNA"/>
</dbReference>
<feature type="compositionally biased region" description="Low complexity" evidence="7">
    <location>
        <begin position="74"/>
        <end position="84"/>
    </location>
</feature>
<keyword evidence="3" id="KW-0805">Transcription regulation</keyword>
<evidence type="ECO:0000256" key="2">
    <source>
        <dbReference type="ARBA" id="ARBA00009050"/>
    </source>
</evidence>
<evidence type="ECO:0000256" key="5">
    <source>
        <dbReference type="ARBA" id="ARBA00023163"/>
    </source>
</evidence>
<evidence type="ECO:0000313" key="10">
    <source>
        <dbReference type="Proteomes" id="UP000015102"/>
    </source>
</evidence>
<accession>T1GM90</accession>
<dbReference type="Gene3D" id="1.20.5.170">
    <property type="match status" value="1"/>
</dbReference>
<dbReference type="EMBL" id="CAQQ02046250">
    <property type="status" value="NOT_ANNOTATED_CDS"/>
    <property type="molecule type" value="Genomic_DNA"/>
</dbReference>
<reference evidence="10" key="1">
    <citation type="submission" date="2013-02" db="EMBL/GenBank/DDBJ databases">
        <authorList>
            <person name="Hughes D."/>
        </authorList>
    </citation>
    <scope>NUCLEOTIDE SEQUENCE</scope>
    <source>
        <strain>Durham</strain>
        <strain evidence="10">NC isolate 2 -- Noor lab</strain>
    </source>
</reference>
<dbReference type="EMBL" id="CAQQ02046251">
    <property type="status" value="NOT_ANNOTATED_CDS"/>
    <property type="molecule type" value="Genomic_DNA"/>
</dbReference>
<dbReference type="PROSITE" id="PS50217">
    <property type="entry name" value="BZIP"/>
    <property type="match status" value="1"/>
</dbReference>
<dbReference type="EMBL" id="CAQQ02046253">
    <property type="status" value="NOT_ANNOTATED_CDS"/>
    <property type="molecule type" value="Genomic_DNA"/>
</dbReference>
<evidence type="ECO:0000256" key="7">
    <source>
        <dbReference type="SAM" id="MobiDB-lite"/>
    </source>
</evidence>
<keyword evidence="5" id="KW-0804">Transcription</keyword>
<feature type="region of interest" description="Disordered" evidence="7">
    <location>
        <begin position="57"/>
        <end position="109"/>
    </location>
</feature>
<feature type="compositionally biased region" description="Basic and acidic residues" evidence="7">
    <location>
        <begin position="87"/>
        <end position="101"/>
    </location>
</feature>
<evidence type="ECO:0000256" key="4">
    <source>
        <dbReference type="ARBA" id="ARBA00023125"/>
    </source>
</evidence>
<sequence>MDYPPPSSVFDDFPPCWDSIPTLDVQFEDLLTANPAEPSTFNNLDFNADDLLNFLDDQQAHFPNPPSPSTSWISNTSDYSSGSSTKDFPENSESKIPEKTDPPPIKKPKTIILPQKDFKALMAKIKNGTTDLKTELGSKRITIKKTVPASALPKIAPSEAPPKPAPVAPLPISLLESNMIIDEKVLKRQQRMMKNRESASLSRKRKKDEMSRLEEENIKLKQENSSLRSQLLTFAQVCKCKHFQISGFVTNLVKTEPEEVSWSGKNKPNLFSSVSKKNTAVLLAMVFMVSLNFGRFSLPNFSVQDDTQMSQSPPENFAGGRHLLWFANENTENVNENTLAEGPMNVNDLEKFEKDQSSKCGSLKSNQTENMRLAMELQKWIKVNNVHNISSIDESLEVLKLSMNFMESTHFKKMFKKSFRNRKYFGRHRNLFDNGSSSDNKNSYNYNQDNENTFMNVYKPKFSDEYSKLFEGIGRRNDTFYVLTFNADNIYLPASAYNNPIDLRCR</sequence>